<dbReference type="AlphaFoldDB" id="A0A377FS11"/>
<dbReference type="EMBL" id="UGGP01000001">
    <property type="protein sequence ID" value="STO07266.1"/>
    <property type="molecule type" value="Genomic_DNA"/>
</dbReference>
<dbReference type="OrthoDB" id="2354296at2"/>
<dbReference type="Proteomes" id="UP000254060">
    <property type="component" value="Unassembled WGS sequence"/>
</dbReference>
<reference evidence="1 2" key="1">
    <citation type="submission" date="2018-06" db="EMBL/GenBank/DDBJ databases">
        <authorList>
            <consortium name="Pathogen Informatics"/>
            <person name="Doyle S."/>
        </authorList>
    </citation>
    <scope>NUCLEOTIDE SEQUENCE [LARGE SCALE GENOMIC DNA]</scope>
    <source>
        <strain evidence="1 2">NCTC13163</strain>
    </source>
</reference>
<dbReference type="STRING" id="1397694.GCA_000702585_01126"/>
<sequence>MEHVKTMTIEEVVARNVKSYVQAIDKTNKWVYEKAGMSKQTYYNLLAGKGEVTRNVEKLNRLFRIQDPMYFYQADFVPPLSVEEIEKTSNLQQLAAANYHVGSTGSEARQLQHTFKTLDEVIDLLDTLHTVAEVNEL</sequence>
<evidence type="ECO:0000313" key="2">
    <source>
        <dbReference type="Proteomes" id="UP000254060"/>
    </source>
</evidence>
<name>A0A377FS11_9BACL</name>
<dbReference type="RefSeq" id="WP_051638872.1">
    <property type="nucleotide sequence ID" value="NZ_UGGP01000001.1"/>
</dbReference>
<accession>A0A377FS11</accession>
<gene>
    <name evidence="1" type="ORF">NCTC13163_00611</name>
</gene>
<protein>
    <submittedName>
        <fullName evidence="1">Uncharacterized protein</fullName>
    </submittedName>
</protein>
<proteinExistence type="predicted"/>
<organism evidence="1 2">
    <name type="scientific">Exiguobacterium aurantiacum</name>
    <dbReference type="NCBI Taxonomy" id="33987"/>
    <lineage>
        <taxon>Bacteria</taxon>
        <taxon>Bacillati</taxon>
        <taxon>Bacillota</taxon>
        <taxon>Bacilli</taxon>
        <taxon>Bacillales</taxon>
        <taxon>Bacillales Family XII. Incertae Sedis</taxon>
        <taxon>Exiguobacterium</taxon>
    </lineage>
</organism>
<evidence type="ECO:0000313" key="1">
    <source>
        <dbReference type="EMBL" id="STO07266.1"/>
    </source>
</evidence>